<dbReference type="Gene3D" id="3.40.630.30">
    <property type="match status" value="1"/>
</dbReference>
<dbReference type="SUPFAM" id="SSF55729">
    <property type="entry name" value="Acyl-CoA N-acyltransferases (Nat)"/>
    <property type="match status" value="1"/>
</dbReference>
<dbReference type="PROSITE" id="PS51186">
    <property type="entry name" value="GNAT"/>
    <property type="match status" value="1"/>
</dbReference>
<proteinExistence type="predicted"/>
<dbReference type="eggNOG" id="COG1670">
    <property type="taxonomic scope" value="Bacteria"/>
</dbReference>
<dbReference type="GeneID" id="66974490"/>
<sequence>MKEKVLFFEVLTQEEAVEIAYNWKYEGILSFYNMTSDLEDLHDFLDENVRGQNTFSVRTPREKDIIAYFYYDLVDHNTAEVILGINPIHLHKGYGREIIQYAEEALHKRKAVEKITVAVAKFNTLGVDFYQNLGYASVGKFENYTNGGLYTFLKMEKKL</sequence>
<evidence type="ECO:0000313" key="1">
    <source>
        <dbReference type="EMBL" id="ALU25859.1"/>
    </source>
</evidence>
<dbReference type="Proteomes" id="UP000069030">
    <property type="component" value="Chromosome"/>
</dbReference>
<dbReference type="Pfam" id="PF13420">
    <property type="entry name" value="Acetyltransf_4"/>
    <property type="match status" value="1"/>
</dbReference>
<dbReference type="AlphaFoldDB" id="A0A0S7E6P2"/>
<dbReference type="RefSeq" id="WP_006257655.1">
    <property type="nucleotide sequence ID" value="NZ_BCMQ01000001.1"/>
</dbReference>
<reference evidence="1 2" key="1">
    <citation type="journal article" date="2016" name="J. Zhejiang Univ. Sci. B">
        <title>Antibiotic resistance mechanisms of Myroides sp.</title>
        <authorList>
            <person name="Hu S."/>
            <person name="Yuan S."/>
            <person name="Qu H."/>
            <person name="Jiang T."/>
            <person name="Zhou Y."/>
            <person name="Wang M."/>
            <person name="Ming D."/>
        </authorList>
    </citation>
    <scope>NUCLEOTIDE SEQUENCE [LARGE SCALE GENOMIC DNA]</scope>
    <source>
        <strain evidence="1 2">PR63039</strain>
    </source>
</reference>
<dbReference type="EMBL" id="CP013690">
    <property type="protein sequence ID" value="ALU25859.1"/>
    <property type="molecule type" value="Genomic_DNA"/>
</dbReference>
<dbReference type="KEGG" id="mod:AS202_06755"/>
<evidence type="ECO:0000313" key="2">
    <source>
        <dbReference type="Proteomes" id="UP000069030"/>
    </source>
</evidence>
<dbReference type="GO" id="GO:0016747">
    <property type="term" value="F:acyltransferase activity, transferring groups other than amino-acyl groups"/>
    <property type="evidence" value="ECO:0007669"/>
    <property type="project" value="InterPro"/>
</dbReference>
<dbReference type="InterPro" id="IPR000182">
    <property type="entry name" value="GNAT_dom"/>
</dbReference>
<gene>
    <name evidence="1" type="ORF">AS202_06755</name>
</gene>
<protein>
    <submittedName>
        <fullName evidence="1">Alanine acetyltransferase</fullName>
    </submittedName>
</protein>
<organism evidence="1 2">
    <name type="scientific">Myroides odoratimimus</name>
    <dbReference type="NCBI Taxonomy" id="76832"/>
    <lineage>
        <taxon>Bacteria</taxon>
        <taxon>Pseudomonadati</taxon>
        <taxon>Bacteroidota</taxon>
        <taxon>Flavobacteriia</taxon>
        <taxon>Flavobacteriales</taxon>
        <taxon>Flavobacteriaceae</taxon>
        <taxon>Myroides</taxon>
    </lineage>
</organism>
<dbReference type="InterPro" id="IPR016181">
    <property type="entry name" value="Acyl_CoA_acyltransferase"/>
</dbReference>
<name>A0A0S7E6P2_9FLAO</name>
<accession>A0A0S7E6P2</accession>